<dbReference type="EMBL" id="JARBJD010000046">
    <property type="protein sequence ID" value="KAK2957445.1"/>
    <property type="molecule type" value="Genomic_DNA"/>
</dbReference>
<evidence type="ECO:0000313" key="2">
    <source>
        <dbReference type="EMBL" id="KAK2957445.1"/>
    </source>
</evidence>
<keyword evidence="3" id="KW-1185">Reference proteome</keyword>
<gene>
    <name evidence="2" type="ORF">BLNAU_7601</name>
</gene>
<name>A0ABQ9Y137_9EUKA</name>
<dbReference type="SUPFAM" id="SSF51126">
    <property type="entry name" value="Pectin lyase-like"/>
    <property type="match status" value="1"/>
</dbReference>
<sequence>MGKRKELCLGVQGRKWSCCLEGVEYELKLDGADLSDELAKHSAIVKVRGGLSASEIVWRAELYPLDSTNPNQLRFGYCYCVEGQGGLVVEDGVSFSTPFEKGRIEGMPGVVLSGDRTRAIVTFSGRAFEGWMGKGRVSKDDVTWDSLSGLVIVDRTTCKGEFSAGLVESERELEYKSEYKVVGVDGENYVVEGNVKVLIPAAPILKSALTSITPSTNHHYTVSLTGDDLPESGEFTAQFEGVTETVSITISSRTYELVALWNEETGEHILCNGVTMTTPDPPLLVKISNEVFSSEALVRVKVTLTVSRVTAENYTLEVCDVADSSNTRIELSVEFVSTVETGRVVEFEVYGMVGMWSSKVRAVVGEGVQFTIPSSPVRIESAKCDLFESKTDATITLFGVGLLGGTDFWIGIQEWDEKTKAGVGSVIRLNGKISGIGNQSSCVVMGSVFGVVDPELKYETKFVIVSLEMVDTESFVNENMGFSVPAGLPRLTSLSLLSSSKDGKIAVFAAGSSDTSPNEQFVVSVASNTPPLVCSITLTFPTASSGVGRGILFADSGETADLEYGVLYRVTGVKDTLDNVILFVPGLSFETTEEPTRLTRIVGPLSFSADQTRLLIGVTGRRLDTSKDSFGLFSSPTDLTVFTDSTGSTDGSWFGSASDPAKSVGLVFWVLEELRVRNARVCVMELAEMELGLDLSSMWFMELRNDLIPFPTLTLRFHCVVEGMVRGTGTLEMKSLTIERIVSVYSRGGHTEHDFEELLADWFVVLSAISHHSLPHSERVTFQLVGWSCSAVGHLSACDLVSTDFTISNLILSWNRPATTLVTQTKGILNILNVELSTIGDVIFIGNLIDTTSSTVTFSQFTLNAVSKKVESVLKSTGSNVTFDDVSFSNIELTSSLMTGNGGITITGSTFSSITDSGSSLHTLSHTANNDNLITIGTSTSPVTFTSCSSAGNGGCVNVIVKGTGTLQVQSATFEQCSSGGNGGAVFADLRTGTVTADENTPPFPDTMFRSTTSLSEELVMFGSLRRHHTPSRLAPMDVRGRGSDDEELSAQPHRRKDLTRRTKQHCIHSRMNTRSTRRGGTAVLEATQRNLERIEIEQCQNGNNEQQQQMSRIGRELQTEMDANRKPGDMKKLGRMSFAMDNETRDKLVLLLLALCTEDIEALDAPITRLIHTEVVALTDLEGEEDAVSASRPPLCPQLRIEQHGKRGSSKDGAALLAK</sequence>
<accession>A0ABQ9Y137</accession>
<feature type="region of interest" description="Disordered" evidence="1">
    <location>
        <begin position="1187"/>
        <end position="1220"/>
    </location>
</feature>
<evidence type="ECO:0000313" key="3">
    <source>
        <dbReference type="Proteomes" id="UP001281761"/>
    </source>
</evidence>
<evidence type="ECO:0000256" key="1">
    <source>
        <dbReference type="SAM" id="MobiDB-lite"/>
    </source>
</evidence>
<organism evidence="2 3">
    <name type="scientific">Blattamonas nauphoetae</name>
    <dbReference type="NCBI Taxonomy" id="2049346"/>
    <lineage>
        <taxon>Eukaryota</taxon>
        <taxon>Metamonada</taxon>
        <taxon>Preaxostyla</taxon>
        <taxon>Oxymonadida</taxon>
        <taxon>Blattamonas</taxon>
    </lineage>
</organism>
<proteinExistence type="predicted"/>
<reference evidence="2 3" key="1">
    <citation type="journal article" date="2022" name="bioRxiv">
        <title>Genomics of Preaxostyla Flagellates Illuminates Evolutionary Transitions and the Path Towards Mitochondrial Loss.</title>
        <authorList>
            <person name="Novak L.V.F."/>
            <person name="Treitli S.C."/>
            <person name="Pyrih J."/>
            <person name="Halakuc P."/>
            <person name="Pipaliya S.V."/>
            <person name="Vacek V."/>
            <person name="Brzon O."/>
            <person name="Soukal P."/>
            <person name="Eme L."/>
            <person name="Dacks J.B."/>
            <person name="Karnkowska A."/>
            <person name="Elias M."/>
            <person name="Hampl V."/>
        </authorList>
    </citation>
    <scope>NUCLEOTIDE SEQUENCE [LARGE SCALE GENOMIC DNA]</scope>
    <source>
        <strain evidence="2">NAU3</strain>
        <tissue evidence="2">Gut</tissue>
    </source>
</reference>
<feature type="region of interest" description="Disordered" evidence="1">
    <location>
        <begin position="1034"/>
        <end position="1079"/>
    </location>
</feature>
<dbReference type="Proteomes" id="UP001281761">
    <property type="component" value="Unassembled WGS sequence"/>
</dbReference>
<comment type="caution">
    <text evidence="2">The sequence shown here is derived from an EMBL/GenBank/DDBJ whole genome shotgun (WGS) entry which is preliminary data.</text>
</comment>
<feature type="compositionally biased region" description="Basic residues" evidence="1">
    <location>
        <begin position="1053"/>
        <end position="1069"/>
    </location>
</feature>
<protein>
    <submittedName>
        <fullName evidence="2">Uncharacterized protein</fullName>
    </submittedName>
</protein>
<dbReference type="InterPro" id="IPR011050">
    <property type="entry name" value="Pectin_lyase_fold/virulence"/>
</dbReference>